<evidence type="ECO:0000313" key="2">
    <source>
        <dbReference type="Proteomes" id="UP000269396"/>
    </source>
</evidence>
<keyword evidence="2" id="KW-1185">Reference proteome</keyword>
<organism evidence="1 2">
    <name type="scientific">Schistosoma mattheei</name>
    <dbReference type="NCBI Taxonomy" id="31246"/>
    <lineage>
        <taxon>Eukaryota</taxon>
        <taxon>Metazoa</taxon>
        <taxon>Spiralia</taxon>
        <taxon>Lophotrochozoa</taxon>
        <taxon>Platyhelminthes</taxon>
        <taxon>Trematoda</taxon>
        <taxon>Digenea</taxon>
        <taxon>Strigeidida</taxon>
        <taxon>Schistosomatoidea</taxon>
        <taxon>Schistosomatidae</taxon>
        <taxon>Schistosoma</taxon>
    </lineage>
</organism>
<dbReference type="AlphaFoldDB" id="A0A3P8G150"/>
<sequence>MFLYFWNKPPNVKLCPDWLIQFQLFAYILTDTVHLFL</sequence>
<dbReference type="Proteomes" id="UP000269396">
    <property type="component" value="Unassembled WGS sequence"/>
</dbReference>
<reference evidence="1 2" key="1">
    <citation type="submission" date="2018-11" db="EMBL/GenBank/DDBJ databases">
        <authorList>
            <consortium name="Pathogen Informatics"/>
        </authorList>
    </citation>
    <scope>NUCLEOTIDE SEQUENCE [LARGE SCALE GENOMIC DNA]</scope>
    <source>
        <strain>Denwood</strain>
        <strain evidence="2">Zambia</strain>
    </source>
</reference>
<accession>A0A3P8G150</accession>
<gene>
    <name evidence="1" type="ORF">SMTD_LOCUS20393</name>
</gene>
<evidence type="ECO:0000313" key="1">
    <source>
        <dbReference type="EMBL" id="VDP82337.1"/>
    </source>
</evidence>
<dbReference type="EMBL" id="UZAL01044325">
    <property type="protein sequence ID" value="VDP82337.1"/>
    <property type="molecule type" value="Genomic_DNA"/>
</dbReference>
<protein>
    <submittedName>
        <fullName evidence="1">Uncharacterized protein</fullName>
    </submittedName>
</protein>
<name>A0A3P8G150_9TREM</name>
<proteinExistence type="predicted"/>